<evidence type="ECO:0000256" key="7">
    <source>
        <dbReference type="PIRNR" id="PIRNR006621"/>
    </source>
</evidence>
<dbReference type="AlphaFoldDB" id="A0A5C5X3D3"/>
<sequence length="355" mass="39625">MTTHLQAAQSVPRSSLRIGEIQLAHPFVQAALSGYSDWAMRRVAKDFGAAYTLAEVMIDRFANEARPNARTRHHFYISDDDHPVGAQLMGSDPVDFAKAAKKLSSLGYDVIDINFGCPVKSAIGGCRGGYHLGQPQEAIEILQRVRENVPPSIPVTLKMRRGIDDSPESRERFFAILSAAYENGLAAVTVHGRTVEQKYRGPSSWEFLKEVKEFAGDRIVLGSGDLFSAEDCVAMLRETSVDGVTIARGAIGNPWIFQQSIELWKNGTLPEPPFIHEQRAVLQQHLHYALELVPDSAYGIIKKFGFKYARLHSQENEIRKSFQKMRSEADWNQILDRFYSSDGPGKFPSVVETQA</sequence>
<keyword evidence="3 7" id="KW-0288">FMN</keyword>
<protein>
    <recommendedName>
        <fullName evidence="7">tRNA-dihydrouridine synthase</fullName>
        <ecNumber evidence="7">1.3.1.-</ecNumber>
    </recommendedName>
</protein>
<evidence type="ECO:0000256" key="4">
    <source>
        <dbReference type="ARBA" id="ARBA00022694"/>
    </source>
</evidence>
<organism evidence="11 12">
    <name type="scientific">Thalassoglobus neptunius</name>
    <dbReference type="NCBI Taxonomy" id="1938619"/>
    <lineage>
        <taxon>Bacteria</taxon>
        <taxon>Pseudomonadati</taxon>
        <taxon>Planctomycetota</taxon>
        <taxon>Planctomycetia</taxon>
        <taxon>Planctomycetales</taxon>
        <taxon>Planctomycetaceae</taxon>
        <taxon>Thalassoglobus</taxon>
    </lineage>
</organism>
<dbReference type="Proteomes" id="UP000317243">
    <property type="component" value="Unassembled WGS sequence"/>
</dbReference>
<dbReference type="PANTHER" id="PTHR45846">
    <property type="entry name" value="TRNA-DIHYDROURIDINE(47) SYNTHASE [NAD(P)(+)]-LIKE"/>
    <property type="match status" value="1"/>
</dbReference>
<comment type="similarity">
    <text evidence="7">Belongs to the dus family.</text>
</comment>
<evidence type="ECO:0000313" key="11">
    <source>
        <dbReference type="EMBL" id="TWT57139.1"/>
    </source>
</evidence>
<keyword evidence="4 7" id="KW-0819">tRNA processing</keyword>
<feature type="active site" description="Proton donor" evidence="8">
    <location>
        <position position="117"/>
    </location>
</feature>
<dbReference type="SUPFAM" id="SSF51395">
    <property type="entry name" value="FMN-linked oxidoreductases"/>
    <property type="match status" value="1"/>
</dbReference>
<reference evidence="11 12" key="1">
    <citation type="submission" date="2019-02" db="EMBL/GenBank/DDBJ databases">
        <title>Deep-cultivation of Planctomycetes and their phenomic and genomic characterization uncovers novel biology.</title>
        <authorList>
            <person name="Wiegand S."/>
            <person name="Jogler M."/>
            <person name="Boedeker C."/>
            <person name="Pinto D."/>
            <person name="Vollmers J."/>
            <person name="Rivas-Marin E."/>
            <person name="Kohn T."/>
            <person name="Peeters S.H."/>
            <person name="Heuer A."/>
            <person name="Rast P."/>
            <person name="Oberbeckmann S."/>
            <person name="Bunk B."/>
            <person name="Jeske O."/>
            <person name="Meyerdierks A."/>
            <person name="Storesund J.E."/>
            <person name="Kallscheuer N."/>
            <person name="Luecker S."/>
            <person name="Lage O.M."/>
            <person name="Pohl T."/>
            <person name="Merkel B.J."/>
            <person name="Hornburger P."/>
            <person name="Mueller R.-W."/>
            <person name="Bruemmer F."/>
            <person name="Labrenz M."/>
            <person name="Spormann A.M."/>
            <person name="Op Den Camp H."/>
            <person name="Overmann J."/>
            <person name="Amann R."/>
            <person name="Jetten M.S.M."/>
            <person name="Mascher T."/>
            <person name="Medema M.H."/>
            <person name="Devos D.P."/>
            <person name="Kaster A.-K."/>
            <person name="Ovreas L."/>
            <person name="Rohde M."/>
            <person name="Galperin M.Y."/>
            <person name="Jogler C."/>
        </authorList>
    </citation>
    <scope>NUCLEOTIDE SEQUENCE [LARGE SCALE GENOMIC DNA]</scope>
    <source>
        <strain evidence="11 12">KOR42</strain>
    </source>
</reference>
<dbReference type="GO" id="GO:0003723">
    <property type="term" value="F:RNA binding"/>
    <property type="evidence" value="ECO:0007669"/>
    <property type="project" value="TreeGrafter"/>
</dbReference>
<feature type="domain" description="DUS-like FMN-binding" evidence="10">
    <location>
        <begin position="30"/>
        <end position="334"/>
    </location>
</feature>
<dbReference type="InterPro" id="IPR001269">
    <property type="entry name" value="DUS_fam"/>
</dbReference>
<name>A0A5C5X3D3_9PLAN</name>
<comment type="cofactor">
    <cofactor evidence="1 7 9">
        <name>FMN</name>
        <dbReference type="ChEBI" id="CHEBI:58210"/>
    </cofactor>
</comment>
<evidence type="ECO:0000313" key="12">
    <source>
        <dbReference type="Proteomes" id="UP000317243"/>
    </source>
</evidence>
<dbReference type="GO" id="GO:0050660">
    <property type="term" value="F:flavin adenine dinucleotide binding"/>
    <property type="evidence" value="ECO:0007669"/>
    <property type="project" value="InterPro"/>
</dbReference>
<evidence type="ECO:0000256" key="1">
    <source>
        <dbReference type="ARBA" id="ARBA00001917"/>
    </source>
</evidence>
<evidence type="ECO:0000259" key="10">
    <source>
        <dbReference type="Pfam" id="PF01207"/>
    </source>
</evidence>
<evidence type="ECO:0000256" key="2">
    <source>
        <dbReference type="ARBA" id="ARBA00022630"/>
    </source>
</evidence>
<dbReference type="InterPro" id="IPR035587">
    <property type="entry name" value="DUS-like_FMN-bd"/>
</dbReference>
<feature type="binding site" evidence="9">
    <location>
        <position position="158"/>
    </location>
    <ligand>
        <name>FMN</name>
        <dbReference type="ChEBI" id="CHEBI:58210"/>
    </ligand>
</feature>
<dbReference type="GO" id="GO:0017150">
    <property type="term" value="F:tRNA dihydrouridine synthase activity"/>
    <property type="evidence" value="ECO:0007669"/>
    <property type="project" value="InterPro"/>
</dbReference>
<dbReference type="EC" id="1.3.1.-" evidence="7"/>
<feature type="binding site" evidence="9">
    <location>
        <begin position="247"/>
        <end position="248"/>
    </location>
    <ligand>
        <name>FMN</name>
        <dbReference type="ChEBI" id="CHEBI:58210"/>
    </ligand>
</feature>
<accession>A0A5C5X3D3</accession>
<evidence type="ECO:0000256" key="6">
    <source>
        <dbReference type="ARBA" id="ARBA00023002"/>
    </source>
</evidence>
<evidence type="ECO:0000256" key="5">
    <source>
        <dbReference type="ARBA" id="ARBA00022857"/>
    </source>
</evidence>
<gene>
    <name evidence="11" type="primary">dus</name>
    <name evidence="11" type="ORF">KOR42_04970</name>
</gene>
<dbReference type="InterPro" id="IPR018517">
    <property type="entry name" value="tRNA_hU_synthase_CS"/>
</dbReference>
<keyword evidence="5" id="KW-0521">NADP</keyword>
<dbReference type="EMBL" id="SIHI01000001">
    <property type="protein sequence ID" value="TWT57139.1"/>
    <property type="molecule type" value="Genomic_DNA"/>
</dbReference>
<dbReference type="PANTHER" id="PTHR45846:SF1">
    <property type="entry name" value="TRNA-DIHYDROURIDINE(47) SYNTHASE [NAD(P)(+)]-LIKE"/>
    <property type="match status" value="1"/>
</dbReference>
<evidence type="ECO:0000256" key="8">
    <source>
        <dbReference type="PIRSR" id="PIRSR006621-1"/>
    </source>
</evidence>
<comment type="caution">
    <text evidence="11">The sequence shown here is derived from an EMBL/GenBank/DDBJ whole genome shotgun (WGS) entry which is preliminary data.</text>
</comment>
<feature type="binding site" evidence="9">
    <location>
        <position position="191"/>
    </location>
    <ligand>
        <name>FMN</name>
        <dbReference type="ChEBI" id="CHEBI:58210"/>
    </ligand>
</feature>
<keyword evidence="12" id="KW-1185">Reference proteome</keyword>
<dbReference type="Pfam" id="PF01207">
    <property type="entry name" value="Dus"/>
    <property type="match status" value="1"/>
</dbReference>
<keyword evidence="6 7" id="KW-0560">Oxidoreductase</keyword>
<dbReference type="RefSeq" id="WP_146507015.1">
    <property type="nucleotide sequence ID" value="NZ_SIHI01000001.1"/>
</dbReference>
<dbReference type="Gene3D" id="3.20.20.70">
    <property type="entry name" value="Aldolase class I"/>
    <property type="match status" value="1"/>
</dbReference>
<evidence type="ECO:0000256" key="9">
    <source>
        <dbReference type="PIRSR" id="PIRSR006621-2"/>
    </source>
</evidence>
<feature type="binding site" evidence="9">
    <location>
        <position position="87"/>
    </location>
    <ligand>
        <name>FMN</name>
        <dbReference type="ChEBI" id="CHEBI:58210"/>
    </ligand>
</feature>
<dbReference type="PIRSF" id="PIRSF006621">
    <property type="entry name" value="Dus"/>
    <property type="match status" value="1"/>
</dbReference>
<dbReference type="PROSITE" id="PS01136">
    <property type="entry name" value="UPF0034"/>
    <property type="match status" value="1"/>
</dbReference>
<dbReference type="InterPro" id="IPR013785">
    <property type="entry name" value="Aldolase_TIM"/>
</dbReference>
<keyword evidence="2 7" id="KW-0285">Flavoprotein</keyword>
<keyword evidence="9" id="KW-0547">Nucleotide-binding</keyword>
<dbReference type="CDD" id="cd02801">
    <property type="entry name" value="DUS_like_FMN"/>
    <property type="match status" value="1"/>
</dbReference>
<comment type="function">
    <text evidence="7">Catalyzes the synthesis of 5,6-dihydrouridine (D), a modified base found in the D-loop of most tRNAs, via the reduction of the C5-C6 double bond in target uridines.</text>
</comment>
<evidence type="ECO:0000256" key="3">
    <source>
        <dbReference type="ARBA" id="ARBA00022643"/>
    </source>
</evidence>
<dbReference type="OrthoDB" id="9764501at2"/>
<proteinExistence type="inferred from homology"/>